<dbReference type="PANTHER" id="PTHR40625:SF1">
    <property type="entry name" value="AMP-ACTIVATED PROTEIN KINASE GLYCOGEN-BINDING DOMAIN-CONTAINING PROTEIN"/>
    <property type="match status" value="1"/>
</dbReference>
<dbReference type="InterPro" id="IPR013783">
    <property type="entry name" value="Ig-like_fold"/>
</dbReference>
<comment type="caution">
    <text evidence="2">The sequence shown here is derived from an EMBL/GenBank/DDBJ whole genome shotgun (WGS) entry which is preliminary data.</text>
</comment>
<evidence type="ECO:0000313" key="2">
    <source>
        <dbReference type="EMBL" id="KAF9734513.1"/>
    </source>
</evidence>
<evidence type="ECO:0000256" key="1">
    <source>
        <dbReference type="SAM" id="MobiDB-lite"/>
    </source>
</evidence>
<dbReference type="EMBL" id="WJXW01000007">
    <property type="protein sequence ID" value="KAF9734513.1"/>
    <property type="molecule type" value="Genomic_DNA"/>
</dbReference>
<feature type="region of interest" description="Disordered" evidence="1">
    <location>
        <begin position="398"/>
        <end position="435"/>
    </location>
</feature>
<keyword evidence="3" id="KW-1185">Reference proteome</keyword>
<dbReference type="OrthoDB" id="5422351at2759"/>
<gene>
    <name evidence="2" type="ORF">PMIN01_07416</name>
</gene>
<feature type="compositionally biased region" description="Acidic residues" evidence="1">
    <location>
        <begin position="460"/>
        <end position="475"/>
    </location>
</feature>
<proteinExistence type="predicted"/>
<dbReference type="PANTHER" id="PTHR40625">
    <property type="entry name" value="GTP-BINDING PROTEIN ESDC-RELATED"/>
    <property type="match status" value="1"/>
</dbReference>
<feature type="region of interest" description="Disordered" evidence="1">
    <location>
        <begin position="452"/>
        <end position="478"/>
    </location>
</feature>
<dbReference type="AlphaFoldDB" id="A0A9P6KPB9"/>
<accession>A0A9P6KPB9</accession>
<sequence length="669" mass="73411">MGSTTLFTFLFEHPTRLQSVELFGSWDNFSKPYQLQRDRRRGHGVWSGCYTFDNIICDGDFENVGQRRSGALAMGGTYWYYYSVDGIEERCNPSEPSTTACPLLPGQRLNVLDVPREAGTSHTMGDADVFTRNPKDKFLTPVPPVPQKVLPSARLGDLCSEPYRVPTVSLTTPRSATYPYTTPAYSPGPARHARSASTTPALTSTALFTDFKYLKEKLAQKRSASHARAGSKSIRDLEIGAPTLISTTAEGVSLVSRSLFHRTPLPSPLPTPQTSKSLSPPTAPHTAPSLPASVREKLRQFSPLGSHPIESNADCGPSSLALNEYPYGTRPRSRSDVAPTTAGSHCAPASVVRAKSTDTRRTQLFCNEPWISSPRLPRQHEIDPEVPTDEALALERPALALEPPFADARPTSRHGGDRSAGLQSSPLDKDKSLPPLPRYLVPAPLYACKSVDFSPKVDDTPEENEPEENEPEQNEYQEIQVEDARFQILSERKGHFSIWSAESGTFSSPTSDDGELESPTFSCFTSDCSDAGSPRRFSLFSISDYIHSPNRDSTFPEHEYEKEEQDEAPAKEDVSTLPPKLEELRLSSFGPNLFDLDIQHAESAPRRQAACFGLGFQSYKLPEGETASKTTVTESLFQPQPAIQHARGGSIARAEALVNDFGFLGDAVN</sequence>
<dbReference type="Proteomes" id="UP000756921">
    <property type="component" value="Unassembled WGS sequence"/>
</dbReference>
<evidence type="ECO:0000313" key="3">
    <source>
        <dbReference type="Proteomes" id="UP000756921"/>
    </source>
</evidence>
<organism evidence="2 3">
    <name type="scientific">Paraphaeosphaeria minitans</name>
    <dbReference type="NCBI Taxonomy" id="565426"/>
    <lineage>
        <taxon>Eukaryota</taxon>
        <taxon>Fungi</taxon>
        <taxon>Dikarya</taxon>
        <taxon>Ascomycota</taxon>
        <taxon>Pezizomycotina</taxon>
        <taxon>Dothideomycetes</taxon>
        <taxon>Pleosporomycetidae</taxon>
        <taxon>Pleosporales</taxon>
        <taxon>Massarineae</taxon>
        <taxon>Didymosphaeriaceae</taxon>
        <taxon>Paraphaeosphaeria</taxon>
    </lineage>
</organism>
<dbReference type="Gene3D" id="2.60.40.10">
    <property type="entry name" value="Immunoglobulins"/>
    <property type="match status" value="1"/>
</dbReference>
<feature type="region of interest" description="Disordered" evidence="1">
    <location>
        <begin position="323"/>
        <end position="346"/>
    </location>
</feature>
<name>A0A9P6KPB9_9PLEO</name>
<protein>
    <submittedName>
        <fullName evidence="2">Uncharacterized protein</fullName>
    </submittedName>
</protein>
<feature type="region of interest" description="Disordered" evidence="1">
    <location>
        <begin position="263"/>
        <end position="291"/>
    </location>
</feature>
<reference evidence="2" key="1">
    <citation type="journal article" date="2020" name="Mol. Plant Microbe Interact.">
        <title>Genome Sequence of the Biocontrol Agent Coniothyrium minitans strain Conio (IMI 134523).</title>
        <authorList>
            <person name="Patel D."/>
            <person name="Shittu T.A."/>
            <person name="Baroncelli R."/>
            <person name="Muthumeenakshi S."/>
            <person name="Osborne T.H."/>
            <person name="Janganan T.K."/>
            <person name="Sreenivasaprasad S."/>
        </authorList>
    </citation>
    <scope>NUCLEOTIDE SEQUENCE</scope>
    <source>
        <strain evidence="2">Conio</strain>
    </source>
</reference>
<feature type="region of interest" description="Disordered" evidence="1">
    <location>
        <begin position="548"/>
        <end position="576"/>
    </location>
</feature>